<evidence type="ECO:0000256" key="1">
    <source>
        <dbReference type="SAM" id="MobiDB-lite"/>
    </source>
</evidence>
<comment type="caution">
    <text evidence="2">The sequence shown here is derived from an EMBL/GenBank/DDBJ whole genome shotgun (WGS) entry which is preliminary data.</text>
</comment>
<feature type="region of interest" description="Disordered" evidence="1">
    <location>
        <begin position="127"/>
        <end position="255"/>
    </location>
</feature>
<name>A0AAV5CK10_ELECO</name>
<sequence length="255" mass="27778">MWKELAGYNQKKGDGARCDRSFKLGPCCTLKFQIGRLKKRKKLNVAPASGATSSSYSAFLERRLMESIRSRSYCTGALRVKYSEAESNVMELERLGAIVLHGVDACAKTMNCHEGVKICLGEGEKKFQERGVGERSRRRSPHGRIQSPPRSGEWRSPPPPCWGEWRIPLPPREGRSPSTLPSLEGKGEESRYRRARGGSLRSRAQGSPPPTPQPEGSSPTNAAARGEAASDAALEGREPTAVARGKAASDAALEM</sequence>
<feature type="compositionally biased region" description="Low complexity" evidence="1">
    <location>
        <begin position="197"/>
        <end position="206"/>
    </location>
</feature>
<evidence type="ECO:0000313" key="3">
    <source>
        <dbReference type="Proteomes" id="UP001054889"/>
    </source>
</evidence>
<reference evidence="2" key="2">
    <citation type="submission" date="2021-12" db="EMBL/GenBank/DDBJ databases">
        <title>Resequencing data analysis of finger millet.</title>
        <authorList>
            <person name="Hatakeyama M."/>
            <person name="Aluri S."/>
            <person name="Balachadran M.T."/>
            <person name="Sivarajan S.R."/>
            <person name="Poveda L."/>
            <person name="Shimizu-Inatsugi R."/>
            <person name="Schlapbach R."/>
            <person name="Sreeman S.M."/>
            <person name="Shimizu K.K."/>
        </authorList>
    </citation>
    <scope>NUCLEOTIDE SEQUENCE</scope>
</reference>
<evidence type="ECO:0000313" key="2">
    <source>
        <dbReference type="EMBL" id="GJM98489.1"/>
    </source>
</evidence>
<dbReference type="Proteomes" id="UP001054889">
    <property type="component" value="Unassembled WGS sequence"/>
</dbReference>
<protein>
    <submittedName>
        <fullName evidence="2">Uncharacterized protein</fullName>
    </submittedName>
</protein>
<gene>
    <name evidence="2" type="primary">ga15508</name>
    <name evidence="2" type="ORF">PR202_ga15508</name>
</gene>
<reference evidence="2" key="1">
    <citation type="journal article" date="2018" name="DNA Res.">
        <title>Multiple hybrid de novo genome assembly of finger millet, an orphan allotetraploid crop.</title>
        <authorList>
            <person name="Hatakeyama M."/>
            <person name="Aluri S."/>
            <person name="Balachadran M.T."/>
            <person name="Sivarajan S.R."/>
            <person name="Patrignani A."/>
            <person name="Gruter S."/>
            <person name="Poveda L."/>
            <person name="Shimizu-Inatsugi R."/>
            <person name="Baeten J."/>
            <person name="Francoijs K.J."/>
            <person name="Nataraja K.N."/>
            <person name="Reddy Y.A.N."/>
            <person name="Phadnis S."/>
            <person name="Ravikumar R.L."/>
            <person name="Schlapbach R."/>
            <person name="Sreeman S.M."/>
            <person name="Shimizu K.K."/>
        </authorList>
    </citation>
    <scope>NUCLEOTIDE SEQUENCE</scope>
</reference>
<feature type="compositionally biased region" description="Low complexity" evidence="1">
    <location>
        <begin position="214"/>
        <end position="233"/>
    </location>
</feature>
<accession>A0AAV5CK10</accession>
<dbReference type="AlphaFoldDB" id="A0AAV5CK10"/>
<organism evidence="2 3">
    <name type="scientific">Eleusine coracana subsp. coracana</name>
    <dbReference type="NCBI Taxonomy" id="191504"/>
    <lineage>
        <taxon>Eukaryota</taxon>
        <taxon>Viridiplantae</taxon>
        <taxon>Streptophyta</taxon>
        <taxon>Embryophyta</taxon>
        <taxon>Tracheophyta</taxon>
        <taxon>Spermatophyta</taxon>
        <taxon>Magnoliopsida</taxon>
        <taxon>Liliopsida</taxon>
        <taxon>Poales</taxon>
        <taxon>Poaceae</taxon>
        <taxon>PACMAD clade</taxon>
        <taxon>Chloridoideae</taxon>
        <taxon>Cynodonteae</taxon>
        <taxon>Eleusininae</taxon>
        <taxon>Eleusine</taxon>
    </lineage>
</organism>
<proteinExistence type="predicted"/>
<dbReference type="EMBL" id="BQKI01000007">
    <property type="protein sequence ID" value="GJM98489.1"/>
    <property type="molecule type" value="Genomic_DNA"/>
</dbReference>
<keyword evidence="3" id="KW-1185">Reference proteome</keyword>